<dbReference type="InterPro" id="IPR007504">
    <property type="entry name" value="H/ACA_rnp_Gar1/Naf1"/>
</dbReference>
<dbReference type="SUPFAM" id="SSF50447">
    <property type="entry name" value="Translation proteins"/>
    <property type="match status" value="1"/>
</dbReference>
<evidence type="ECO:0000256" key="4">
    <source>
        <dbReference type="ARBA" id="ARBA00022553"/>
    </source>
</evidence>
<dbReference type="STRING" id="336722.F9XD51"/>
<dbReference type="Gene3D" id="2.40.10.230">
    <property type="entry name" value="Probable tRNA pseudouridine synthase domain"/>
    <property type="match status" value="1"/>
</dbReference>
<name>F9XD51_ZYMTI</name>
<dbReference type="OMA" id="PMYSVAF"/>
<dbReference type="RefSeq" id="XP_003851446.1">
    <property type="nucleotide sequence ID" value="XM_003851398.1"/>
</dbReference>
<feature type="non-terminal residue" evidence="8">
    <location>
        <position position="1"/>
    </location>
</feature>
<keyword evidence="9" id="KW-1185">Reference proteome</keyword>
<dbReference type="Pfam" id="PF04410">
    <property type="entry name" value="Gar1"/>
    <property type="match status" value="1"/>
</dbReference>
<dbReference type="eggNOG" id="KOG2236">
    <property type="taxonomic scope" value="Eukaryota"/>
</dbReference>
<dbReference type="InterPro" id="IPR009000">
    <property type="entry name" value="Transl_B-barrel_sf"/>
</dbReference>
<dbReference type="GO" id="GO:0005730">
    <property type="term" value="C:nucleolus"/>
    <property type="evidence" value="ECO:0007669"/>
    <property type="project" value="UniProtKB-SubCell"/>
</dbReference>
<evidence type="ECO:0000256" key="2">
    <source>
        <dbReference type="ARBA" id="ARBA00022517"/>
    </source>
</evidence>
<evidence type="ECO:0000256" key="6">
    <source>
        <dbReference type="ARBA" id="ARBA00023242"/>
    </source>
</evidence>
<comment type="function">
    <text evidence="7">Required for ribosome biogenesis. Part of a complex which catalyzes pseudouridylation of rRNA. This involves the isomerization of uridine such that the ribose is subsequently attached to C5, instead of the normal N1. Pseudouridine ("psi") residues may serve to stabilize the conformation of rRNAs.</text>
</comment>
<dbReference type="AlphaFoldDB" id="F9XD51"/>
<evidence type="ECO:0000313" key="9">
    <source>
        <dbReference type="Proteomes" id="UP000008062"/>
    </source>
</evidence>
<dbReference type="OrthoDB" id="21550at2759"/>
<sequence length="86" mass="9388">NEVKEVVVEKPDVKVTEDMKITFLGNIERTVENMALIKGATPGEYQVLEGGSVLCTEDRVVIGAVADTFGRVQEPLYSVAFTNAKE</sequence>
<dbReference type="GeneID" id="13401429"/>
<proteinExistence type="inferred from homology"/>
<evidence type="ECO:0000313" key="8">
    <source>
        <dbReference type="EMBL" id="EGP86422.1"/>
    </source>
</evidence>
<keyword evidence="4" id="KW-0597">Phosphoprotein</keyword>
<keyword evidence="6 7" id="KW-0539">Nucleus</keyword>
<dbReference type="HOGENOM" id="CLU_176673_0_0_1"/>
<dbReference type="InterPro" id="IPR038664">
    <property type="entry name" value="Gar1/Naf1_Cbf5-bd_sf"/>
</dbReference>
<dbReference type="KEGG" id="ztr:MYCGRDRAFT_29251"/>
<comment type="similarity">
    <text evidence="1">Belongs to the NAF1 family.</text>
</comment>
<dbReference type="GO" id="GO:0000493">
    <property type="term" value="P:box H/ACA snoRNP assembly"/>
    <property type="evidence" value="ECO:0007669"/>
    <property type="project" value="InterPro"/>
</dbReference>
<comment type="similarity">
    <text evidence="7">Belongs to the GAR1 family.</text>
</comment>
<evidence type="ECO:0000256" key="7">
    <source>
        <dbReference type="RuleBase" id="RU364004"/>
    </source>
</evidence>
<dbReference type="InParanoid" id="F9XD51"/>
<dbReference type="GO" id="GO:0006364">
    <property type="term" value="P:rRNA processing"/>
    <property type="evidence" value="ECO:0007669"/>
    <property type="project" value="UniProtKB-KW"/>
</dbReference>
<evidence type="ECO:0000256" key="5">
    <source>
        <dbReference type="ARBA" id="ARBA00022884"/>
    </source>
</evidence>
<comment type="subunit">
    <text evidence="7">Component of the small nucleolar ribonucleoprotein particles containing H/ACA-type snoRNAs (H/ACA snoRNPs).</text>
</comment>
<keyword evidence="2 7" id="KW-0690">Ribosome biogenesis</keyword>
<dbReference type="GO" id="GO:0003723">
    <property type="term" value="F:RNA binding"/>
    <property type="evidence" value="ECO:0007669"/>
    <property type="project" value="UniProtKB-KW"/>
</dbReference>
<feature type="non-terminal residue" evidence="8">
    <location>
        <position position="86"/>
    </location>
</feature>
<dbReference type="PANTHER" id="PTHR31633">
    <property type="entry name" value="H/ACA RIBONUCLEOPROTEIN COMPLEX NON-CORE SUBUNIT NAF1"/>
    <property type="match status" value="1"/>
</dbReference>
<keyword evidence="5 7" id="KW-0694">RNA-binding</keyword>
<dbReference type="InterPro" id="IPR040309">
    <property type="entry name" value="Naf1"/>
</dbReference>
<gene>
    <name evidence="8" type="ORF">MYCGRDRAFT_29251</name>
</gene>
<dbReference type="Proteomes" id="UP000008062">
    <property type="component" value="Chromosome 6"/>
</dbReference>
<keyword evidence="7" id="KW-0687">Ribonucleoprotein</keyword>
<dbReference type="GO" id="GO:0001522">
    <property type="term" value="P:pseudouridine synthesis"/>
    <property type="evidence" value="ECO:0007669"/>
    <property type="project" value="InterPro"/>
</dbReference>
<keyword evidence="3 7" id="KW-0698">rRNA processing</keyword>
<comment type="subcellular location">
    <subcellularLocation>
        <location evidence="7">Nucleus</location>
        <location evidence="7">Nucleolus</location>
    </subcellularLocation>
</comment>
<accession>F9XD51</accession>
<evidence type="ECO:0000256" key="3">
    <source>
        <dbReference type="ARBA" id="ARBA00022552"/>
    </source>
</evidence>
<protein>
    <recommendedName>
        <fullName evidence="7">H/ACA ribonucleoprotein complex subunit</fullName>
    </recommendedName>
</protein>
<dbReference type="EMBL" id="CM001201">
    <property type="protein sequence ID" value="EGP86422.1"/>
    <property type="molecule type" value="Genomic_DNA"/>
</dbReference>
<dbReference type="GO" id="GO:0005732">
    <property type="term" value="C:sno(s)RNA-containing ribonucleoprotein complex"/>
    <property type="evidence" value="ECO:0007669"/>
    <property type="project" value="InterPro"/>
</dbReference>
<dbReference type="PANTHER" id="PTHR31633:SF1">
    <property type="entry name" value="H_ACA RIBONUCLEOPROTEIN COMPLEX NON-CORE SUBUNIT NAF1"/>
    <property type="match status" value="1"/>
</dbReference>
<reference evidence="8 9" key="1">
    <citation type="journal article" date="2011" name="PLoS Genet.">
        <title>Finished genome of the fungal wheat pathogen Mycosphaerella graminicola reveals dispensome structure, chromosome plasticity, and stealth pathogenesis.</title>
        <authorList>
            <person name="Goodwin S.B."/>
            <person name="Ben M'barek S."/>
            <person name="Dhillon B."/>
            <person name="Wittenberg A.H.J."/>
            <person name="Crane C.F."/>
            <person name="Hane J.K."/>
            <person name="Foster A.J."/>
            <person name="Van der Lee T.A.J."/>
            <person name="Grimwood J."/>
            <person name="Aerts A."/>
            <person name="Antoniw J."/>
            <person name="Bailey A."/>
            <person name="Bluhm B."/>
            <person name="Bowler J."/>
            <person name="Bristow J."/>
            <person name="van der Burgt A."/>
            <person name="Canto-Canche B."/>
            <person name="Churchill A.C.L."/>
            <person name="Conde-Ferraez L."/>
            <person name="Cools H.J."/>
            <person name="Coutinho P.M."/>
            <person name="Csukai M."/>
            <person name="Dehal P."/>
            <person name="De Wit P."/>
            <person name="Donzelli B."/>
            <person name="van de Geest H.C."/>
            <person name="van Ham R.C.H.J."/>
            <person name="Hammond-Kosack K.E."/>
            <person name="Henrissat B."/>
            <person name="Kilian A."/>
            <person name="Kobayashi A.K."/>
            <person name="Koopmann E."/>
            <person name="Kourmpetis Y."/>
            <person name="Kuzniar A."/>
            <person name="Lindquist E."/>
            <person name="Lombard V."/>
            <person name="Maliepaard C."/>
            <person name="Martins N."/>
            <person name="Mehrabi R."/>
            <person name="Nap J.P.H."/>
            <person name="Ponomarenko A."/>
            <person name="Rudd J.J."/>
            <person name="Salamov A."/>
            <person name="Schmutz J."/>
            <person name="Schouten H.J."/>
            <person name="Shapiro H."/>
            <person name="Stergiopoulos I."/>
            <person name="Torriani S.F.F."/>
            <person name="Tu H."/>
            <person name="de Vries R.P."/>
            <person name="Waalwijk C."/>
            <person name="Ware S.B."/>
            <person name="Wiebenga A."/>
            <person name="Zwiers L.-H."/>
            <person name="Oliver R.P."/>
            <person name="Grigoriev I.V."/>
            <person name="Kema G.H.J."/>
        </authorList>
    </citation>
    <scope>NUCLEOTIDE SEQUENCE [LARGE SCALE GENOMIC DNA]</scope>
    <source>
        <strain evidence="9">CBS 115943 / IPO323</strain>
    </source>
</reference>
<organism evidence="8 9">
    <name type="scientific">Zymoseptoria tritici (strain CBS 115943 / IPO323)</name>
    <name type="common">Speckled leaf blotch fungus</name>
    <name type="synonym">Septoria tritici</name>
    <dbReference type="NCBI Taxonomy" id="336722"/>
    <lineage>
        <taxon>Eukaryota</taxon>
        <taxon>Fungi</taxon>
        <taxon>Dikarya</taxon>
        <taxon>Ascomycota</taxon>
        <taxon>Pezizomycotina</taxon>
        <taxon>Dothideomycetes</taxon>
        <taxon>Dothideomycetidae</taxon>
        <taxon>Mycosphaerellales</taxon>
        <taxon>Mycosphaerellaceae</taxon>
        <taxon>Zymoseptoria</taxon>
    </lineage>
</organism>
<evidence type="ECO:0000256" key="1">
    <source>
        <dbReference type="ARBA" id="ARBA00009801"/>
    </source>
</evidence>